<dbReference type="InterPro" id="IPR006576">
    <property type="entry name" value="BRK_domain"/>
</dbReference>
<comment type="subcellular location">
    <subcellularLocation>
        <location evidence="1">Nucleus</location>
    </subcellularLocation>
</comment>
<dbReference type="AlphaFoldDB" id="A0AAU9V4S2"/>
<feature type="compositionally biased region" description="Low complexity" evidence="6">
    <location>
        <begin position="881"/>
        <end position="891"/>
    </location>
</feature>
<feature type="compositionally biased region" description="Pro residues" evidence="6">
    <location>
        <begin position="383"/>
        <end position="392"/>
    </location>
</feature>
<feature type="region of interest" description="Disordered" evidence="6">
    <location>
        <begin position="1160"/>
        <end position="1223"/>
    </location>
</feature>
<keyword evidence="2" id="KW-0156">Chromatin regulator</keyword>
<evidence type="ECO:0000256" key="6">
    <source>
        <dbReference type="SAM" id="MobiDB-lite"/>
    </source>
</evidence>
<dbReference type="InterPro" id="IPR051493">
    <property type="entry name" value="CHD"/>
</dbReference>
<dbReference type="InterPro" id="IPR037259">
    <property type="entry name" value="BRK_sf"/>
</dbReference>
<feature type="compositionally biased region" description="Polar residues" evidence="6">
    <location>
        <begin position="675"/>
        <end position="684"/>
    </location>
</feature>
<evidence type="ECO:0000256" key="5">
    <source>
        <dbReference type="ARBA" id="ARBA00023242"/>
    </source>
</evidence>
<dbReference type="SUPFAM" id="SSF160481">
    <property type="entry name" value="BRK domain-like"/>
    <property type="match status" value="1"/>
</dbReference>
<dbReference type="Pfam" id="PF23078">
    <property type="entry name" value="HTH_CHD6-9"/>
    <property type="match status" value="1"/>
</dbReference>
<proteinExistence type="predicted"/>
<feature type="domain" description="BRK" evidence="7">
    <location>
        <begin position="593"/>
        <end position="637"/>
    </location>
</feature>
<feature type="compositionally biased region" description="Low complexity" evidence="6">
    <location>
        <begin position="800"/>
        <end position="812"/>
    </location>
</feature>
<protein>
    <recommendedName>
        <fullName evidence="7">BRK domain-containing protein</fullName>
    </recommendedName>
</protein>
<feature type="region of interest" description="Disordered" evidence="6">
    <location>
        <begin position="646"/>
        <end position="684"/>
    </location>
</feature>
<feature type="compositionally biased region" description="Low complexity" evidence="6">
    <location>
        <begin position="393"/>
        <end position="402"/>
    </location>
</feature>
<dbReference type="GO" id="GO:0005634">
    <property type="term" value="C:nucleus"/>
    <property type="evidence" value="ECO:0007669"/>
    <property type="project" value="UniProtKB-SubCell"/>
</dbReference>
<keyword evidence="3" id="KW-0805">Transcription regulation</keyword>
<dbReference type="GO" id="GO:0006325">
    <property type="term" value="P:chromatin organization"/>
    <property type="evidence" value="ECO:0007669"/>
    <property type="project" value="UniProtKB-KW"/>
</dbReference>
<organism evidence="8 9">
    <name type="scientific">Euphydryas editha</name>
    <name type="common">Edith's checkerspot</name>
    <dbReference type="NCBI Taxonomy" id="104508"/>
    <lineage>
        <taxon>Eukaryota</taxon>
        <taxon>Metazoa</taxon>
        <taxon>Ecdysozoa</taxon>
        <taxon>Arthropoda</taxon>
        <taxon>Hexapoda</taxon>
        <taxon>Insecta</taxon>
        <taxon>Pterygota</taxon>
        <taxon>Neoptera</taxon>
        <taxon>Endopterygota</taxon>
        <taxon>Lepidoptera</taxon>
        <taxon>Glossata</taxon>
        <taxon>Ditrysia</taxon>
        <taxon>Papilionoidea</taxon>
        <taxon>Nymphalidae</taxon>
        <taxon>Nymphalinae</taxon>
        <taxon>Euphydryas</taxon>
    </lineage>
</organism>
<gene>
    <name evidence="8" type="ORF">EEDITHA_LOCUS19064</name>
</gene>
<dbReference type="InterPro" id="IPR056342">
    <property type="entry name" value="HTH_CHD6-9"/>
</dbReference>
<keyword evidence="4" id="KW-0804">Transcription</keyword>
<feature type="region of interest" description="Disordered" evidence="6">
    <location>
        <begin position="284"/>
        <end position="315"/>
    </location>
</feature>
<accession>A0AAU9V4S2</accession>
<feature type="region of interest" description="Disordered" evidence="6">
    <location>
        <begin position="333"/>
        <end position="568"/>
    </location>
</feature>
<keyword evidence="5" id="KW-0539">Nucleus</keyword>
<evidence type="ECO:0000256" key="1">
    <source>
        <dbReference type="ARBA" id="ARBA00004123"/>
    </source>
</evidence>
<dbReference type="PANTHER" id="PTHR46850">
    <property type="entry name" value="CHROMODOMAIN-HELICASE-DNA-BINDING PROTEIN 9"/>
    <property type="match status" value="1"/>
</dbReference>
<dbReference type="Proteomes" id="UP001153954">
    <property type="component" value="Unassembled WGS sequence"/>
</dbReference>
<name>A0AAU9V4S2_EUPED</name>
<dbReference type="PANTHER" id="PTHR46850:SF1">
    <property type="entry name" value="CHROMODOMAIN-HELICASE-DNA-BINDING PROTEIN 9"/>
    <property type="match status" value="1"/>
</dbReference>
<evidence type="ECO:0000256" key="2">
    <source>
        <dbReference type="ARBA" id="ARBA00022853"/>
    </source>
</evidence>
<evidence type="ECO:0000313" key="8">
    <source>
        <dbReference type="EMBL" id="CAH2104724.1"/>
    </source>
</evidence>
<evidence type="ECO:0000256" key="4">
    <source>
        <dbReference type="ARBA" id="ARBA00023163"/>
    </source>
</evidence>
<feature type="compositionally biased region" description="Basic and acidic residues" evidence="6">
    <location>
        <begin position="1160"/>
        <end position="1170"/>
    </location>
</feature>
<feature type="region of interest" description="Disordered" evidence="6">
    <location>
        <begin position="192"/>
        <end position="239"/>
    </location>
</feature>
<evidence type="ECO:0000256" key="3">
    <source>
        <dbReference type="ARBA" id="ARBA00023015"/>
    </source>
</evidence>
<evidence type="ECO:0000259" key="7">
    <source>
        <dbReference type="SMART" id="SM00592"/>
    </source>
</evidence>
<dbReference type="Gene3D" id="1.10.10.60">
    <property type="entry name" value="Homeodomain-like"/>
    <property type="match status" value="1"/>
</dbReference>
<reference evidence="8" key="1">
    <citation type="submission" date="2022-03" db="EMBL/GenBank/DDBJ databases">
        <authorList>
            <person name="Tunstrom K."/>
        </authorList>
    </citation>
    <scope>NUCLEOTIDE SEQUENCE</scope>
</reference>
<feature type="region of interest" description="Disordered" evidence="6">
    <location>
        <begin position="860"/>
        <end position="908"/>
    </location>
</feature>
<dbReference type="EMBL" id="CAKOGL010000027">
    <property type="protein sequence ID" value="CAH2104724.1"/>
    <property type="molecule type" value="Genomic_DNA"/>
</dbReference>
<sequence>MERRERMDQLARDEISQWRWTRADEEAFRRTVASYGVEFDPATKSLRWSRFRSLARLDSKSDDALTDYLKAFMAMCKRQCGLAVGEAELPTRADLKAEPIGEERAIATLERIDLLRVLREEVAPHPALEARLALCERSFDAPPWWQPARHDKLLVLGVCKHGLGDTYNKLFCDPKLPFADCARKWHAKYKSSTKSESQKPISDDEEKTATEIAEEPRMSLRRSKRTSNVLERDPEEDTDALSELENLAKLGRIDETLTPEHWFSERALETRLHHIAHAVQNCEWPSATSTASSSKPGDGSGAQVEISDDRKQSQKRHIAIDVETERAKLHALLSSPQAAHSSSRDSHRLPTSMNPERDDASSDSGSRRSTPAPPPAHQRVAPSPAPSVPPSPASSAATVAPVDLSAPLDLSEAQDFSMGRRTPQADASPAANAPTRSRLDDTLTRLMKRKNVPAPEQIVSKEKKRKKLDEIVLGLSAAKGRSPSLAGVCDPPRSKSSTVLPEVTVTPAPPPSNAITPPTQKPFSVTVTNVPSPQSSSKELSSYLQQSLEQSNKNQKTQPTIPKPYSHEAKVNKWLAEQTNVDARRRGFAPRLSPDEHVPVVHRVTGKRLIGHKAPQLKNLAQWIADNPMYDIDSKWTEGIKEHVKLPQDVRNPRHSPMQPSSSVPERKKGRPPTLDTTSSNVLSSNTHLNQNISSLNPALLASLSSLSAFDPKTLAATLSNLTGFDPKLLSSLSSFDPKNNPLLNSFSGMPNILGNISGGNIFANLAGLGLPGFPSLDINSLASSSGSTDSKNKSRKPSESASPSTSKSTNSQFPFVFPNPNMLYPQLGLSGLSPFGVHSGMSSYDALGLLSSNLATSSSATSLHNSSHNSRSTKTTAPRSSTVVTSSSTSRQQKVSDRTQSSHLPQILLPPDPYLLESLSKQTLNYDNAVKIDKRSRETDTHETTATDLSKTEKKKLAFDPLRSQMPPEFAAVQEKLLKGDKKDIDISKMLLEQMASGALSASLVSSAEAKKTKDMDKDSYEKLNKQPEYITRMPPDDNSSTVTIAHKRTIEDITNEPENLAMQSIPKKVKDNSLEVIKNINKQSDTTNTGEMDLEDLIAPSTVIKTGMKASDFEINRTTENSSSLIVTNAETDDKNTQNTCRDMELQNDNENVQELDCSKNENEGKEDAQEDINTGDALSENIRRVNKKKGRKPSEELSFGPRRELRSSSGRQSTESTSNH</sequence>
<feature type="compositionally biased region" description="Low complexity" evidence="6">
    <location>
        <begin position="531"/>
        <end position="551"/>
    </location>
</feature>
<feature type="region of interest" description="Disordered" evidence="6">
    <location>
        <begin position="785"/>
        <end position="813"/>
    </location>
</feature>
<feature type="compositionally biased region" description="Low complexity" evidence="6">
    <location>
        <begin position="1210"/>
        <end position="1223"/>
    </location>
</feature>
<feature type="compositionally biased region" description="Low complexity" evidence="6">
    <location>
        <begin position="860"/>
        <end position="871"/>
    </location>
</feature>
<keyword evidence="9" id="KW-1185">Reference proteome</keyword>
<dbReference type="Gene3D" id="3.40.5.120">
    <property type="match status" value="1"/>
</dbReference>
<feature type="compositionally biased region" description="Polar residues" evidence="6">
    <location>
        <begin position="521"/>
        <end position="530"/>
    </location>
</feature>
<evidence type="ECO:0000313" key="9">
    <source>
        <dbReference type="Proteomes" id="UP001153954"/>
    </source>
</evidence>
<comment type="caution">
    <text evidence="8">The sequence shown here is derived from an EMBL/GenBank/DDBJ whole genome shotgun (WGS) entry which is preliminary data.</text>
</comment>
<dbReference type="SMART" id="SM00592">
    <property type="entry name" value="BRK"/>
    <property type="match status" value="1"/>
</dbReference>
<dbReference type="Pfam" id="PF07533">
    <property type="entry name" value="BRK"/>
    <property type="match status" value="1"/>
</dbReference>